<dbReference type="InterPro" id="IPR000700">
    <property type="entry name" value="PAS-assoc_C"/>
</dbReference>
<dbReference type="CDD" id="cd01949">
    <property type="entry name" value="GGDEF"/>
    <property type="match status" value="1"/>
</dbReference>
<dbReference type="Pfam" id="PF00990">
    <property type="entry name" value="GGDEF"/>
    <property type="match status" value="1"/>
</dbReference>
<dbReference type="InterPro" id="IPR000160">
    <property type="entry name" value="GGDEF_dom"/>
</dbReference>
<gene>
    <name evidence="3" type="ORF">B5C34_13580</name>
</gene>
<protein>
    <recommendedName>
        <fullName evidence="5">GGDEF domain-containing protein</fullName>
    </recommendedName>
</protein>
<evidence type="ECO:0008006" key="5">
    <source>
        <dbReference type="Google" id="ProtNLM"/>
    </source>
</evidence>
<dbReference type="SMART" id="SM00086">
    <property type="entry name" value="PAC"/>
    <property type="match status" value="1"/>
</dbReference>
<dbReference type="SUPFAM" id="SSF55785">
    <property type="entry name" value="PYP-like sensor domain (PAS domain)"/>
    <property type="match status" value="1"/>
</dbReference>
<dbReference type="PROSITE" id="PS50887">
    <property type="entry name" value="GGDEF"/>
    <property type="match status" value="1"/>
</dbReference>
<dbReference type="SMART" id="SM00065">
    <property type="entry name" value="GAF"/>
    <property type="match status" value="1"/>
</dbReference>
<dbReference type="Pfam" id="PF08447">
    <property type="entry name" value="PAS_3"/>
    <property type="match status" value="1"/>
</dbReference>
<dbReference type="AlphaFoldDB" id="A0A219B7Q4"/>
<dbReference type="EMBL" id="NFZT01000001">
    <property type="protein sequence ID" value="OWV34387.1"/>
    <property type="molecule type" value="Genomic_DNA"/>
</dbReference>
<evidence type="ECO:0000313" key="4">
    <source>
        <dbReference type="Proteomes" id="UP000198462"/>
    </source>
</evidence>
<dbReference type="NCBIfam" id="TIGR00254">
    <property type="entry name" value="GGDEF"/>
    <property type="match status" value="1"/>
</dbReference>
<reference evidence="4" key="1">
    <citation type="submission" date="2017-05" db="EMBL/GenBank/DDBJ databases">
        <authorList>
            <person name="Lin X."/>
        </authorList>
    </citation>
    <scope>NUCLEOTIDE SEQUENCE [LARGE SCALE GENOMIC DNA]</scope>
    <source>
        <strain evidence="4">JLT2012</strain>
    </source>
</reference>
<dbReference type="InterPro" id="IPR029787">
    <property type="entry name" value="Nucleotide_cyclase"/>
</dbReference>
<comment type="caution">
    <text evidence="3">The sequence shown here is derived from an EMBL/GenBank/DDBJ whole genome shotgun (WGS) entry which is preliminary data.</text>
</comment>
<dbReference type="RefSeq" id="WP_088713087.1">
    <property type="nucleotide sequence ID" value="NZ_NFZT01000001.1"/>
</dbReference>
<dbReference type="InterPro" id="IPR052155">
    <property type="entry name" value="Biofilm_reg_signaling"/>
</dbReference>
<sequence>MIEDLAILDTPSEPAFDAAVKAGKSLMDVSNCYISFADQHRQWIKAQTGSLPRECPADEALCRLAISTGEEFFSEDLQFDAKLADHPSVVAAPDLRMFLSVPVCVRTSKTADPVPVGALCAYDDAPRARRKPEFEAFRNLARLVEEILESRLVATKSAQVAREQEGILQDLSRAQRQQHQAERIAGVGSWRLHLSSNEVSWSPQTYAIHGISPDDREALEKALSFYPDSSRSIIEESIQRCIVTGRPYDVEINFRNGHGELRRVRAMGERILGKTGEPEELIGVFQDITEQYEMERQLRHMATIDQMSGVFNRGHFDTLLKQNLAQLHIGSTVSLVLVDLDDFKHVNDRYGHGAGDEMIRRVSAILKSVTLEEGGTIAGRIGGDEFALAMIDASPNDLLSMVRSLVPALAFEAETEWGSISMTSTLGIAEAQPNDKIADLYARADRALYRAKQMQKGCAAFDGIEQLFEA</sequence>
<dbReference type="InterPro" id="IPR013655">
    <property type="entry name" value="PAS_fold_3"/>
</dbReference>
<dbReference type="InterPro" id="IPR003018">
    <property type="entry name" value="GAF"/>
</dbReference>
<dbReference type="InterPro" id="IPR035965">
    <property type="entry name" value="PAS-like_dom_sf"/>
</dbReference>
<accession>A0A219B7Q4</accession>
<proteinExistence type="predicted"/>
<dbReference type="Proteomes" id="UP000198462">
    <property type="component" value="Unassembled WGS sequence"/>
</dbReference>
<dbReference type="Gene3D" id="2.10.70.100">
    <property type="match status" value="1"/>
</dbReference>
<keyword evidence="4" id="KW-1185">Reference proteome</keyword>
<dbReference type="PROSITE" id="PS50113">
    <property type="entry name" value="PAC"/>
    <property type="match status" value="1"/>
</dbReference>
<dbReference type="SMART" id="SM00267">
    <property type="entry name" value="GGDEF"/>
    <property type="match status" value="1"/>
</dbReference>
<organism evidence="3 4">
    <name type="scientific">Pacificimonas flava</name>
    <dbReference type="NCBI Taxonomy" id="1234595"/>
    <lineage>
        <taxon>Bacteria</taxon>
        <taxon>Pseudomonadati</taxon>
        <taxon>Pseudomonadota</taxon>
        <taxon>Alphaproteobacteria</taxon>
        <taxon>Sphingomonadales</taxon>
        <taxon>Sphingosinicellaceae</taxon>
        <taxon>Pacificimonas</taxon>
    </lineage>
</organism>
<dbReference type="Pfam" id="PF01590">
    <property type="entry name" value="GAF"/>
    <property type="match status" value="1"/>
</dbReference>
<dbReference type="PANTHER" id="PTHR44757:SF2">
    <property type="entry name" value="BIOFILM ARCHITECTURE MAINTENANCE PROTEIN MBAA"/>
    <property type="match status" value="1"/>
</dbReference>
<dbReference type="InterPro" id="IPR000014">
    <property type="entry name" value="PAS"/>
</dbReference>
<dbReference type="InterPro" id="IPR029016">
    <property type="entry name" value="GAF-like_dom_sf"/>
</dbReference>
<dbReference type="InterPro" id="IPR043128">
    <property type="entry name" value="Rev_trsase/Diguanyl_cyclase"/>
</dbReference>
<name>A0A219B7Q4_9SPHN</name>
<dbReference type="SUPFAM" id="SSF55073">
    <property type="entry name" value="Nucleotide cyclase"/>
    <property type="match status" value="1"/>
</dbReference>
<feature type="domain" description="PAC" evidence="1">
    <location>
        <begin position="248"/>
        <end position="300"/>
    </location>
</feature>
<dbReference type="OrthoDB" id="315417at2"/>
<dbReference type="Gene3D" id="3.30.450.40">
    <property type="match status" value="1"/>
</dbReference>
<dbReference type="Gene3D" id="3.30.450.20">
    <property type="entry name" value="PAS domain"/>
    <property type="match status" value="1"/>
</dbReference>
<dbReference type="NCBIfam" id="TIGR00229">
    <property type="entry name" value="sensory_box"/>
    <property type="match status" value="1"/>
</dbReference>
<dbReference type="PANTHER" id="PTHR44757">
    <property type="entry name" value="DIGUANYLATE CYCLASE DGCP"/>
    <property type="match status" value="1"/>
</dbReference>
<dbReference type="InterPro" id="IPR001610">
    <property type="entry name" value="PAC"/>
</dbReference>
<feature type="domain" description="GGDEF" evidence="2">
    <location>
        <begin position="331"/>
        <end position="466"/>
    </location>
</feature>
<evidence type="ECO:0000313" key="3">
    <source>
        <dbReference type="EMBL" id="OWV34387.1"/>
    </source>
</evidence>
<evidence type="ECO:0000259" key="2">
    <source>
        <dbReference type="PROSITE" id="PS50887"/>
    </source>
</evidence>
<dbReference type="Gene3D" id="3.30.70.270">
    <property type="match status" value="1"/>
</dbReference>
<dbReference type="SUPFAM" id="SSF55781">
    <property type="entry name" value="GAF domain-like"/>
    <property type="match status" value="1"/>
</dbReference>
<evidence type="ECO:0000259" key="1">
    <source>
        <dbReference type="PROSITE" id="PS50113"/>
    </source>
</evidence>